<keyword evidence="5 7" id="KW-0030">Aminoacyl-tRNA synthetase</keyword>
<dbReference type="PANTHER" id="PTHR22594">
    <property type="entry name" value="ASPARTYL/LYSYL-TRNA SYNTHETASE"/>
    <property type="match status" value="1"/>
</dbReference>
<keyword evidence="3" id="KW-0067">ATP-binding</keyword>
<dbReference type="InterPro" id="IPR004364">
    <property type="entry name" value="Aa-tRNA-synt_II"/>
</dbReference>
<proteinExistence type="predicted"/>
<sequence>MMIQEASSFLHAQNFFRSKTPIITFNDCEGAGEVFSIKPDSQSKSSLQPPYTILEKVPNSASESTTSHESRFFGRKAVLTISGKLHLKALLASLGRVYSFGPAFRAKRSQTN</sequence>
<dbReference type="GO" id="GO:0004816">
    <property type="term" value="F:asparagine-tRNA ligase activity"/>
    <property type="evidence" value="ECO:0007669"/>
    <property type="project" value="TreeGrafter"/>
</dbReference>
<comment type="caution">
    <text evidence="7">The sequence shown here is derived from an EMBL/GenBank/DDBJ whole genome shotgun (WGS) entry which is preliminary data.</text>
</comment>
<organism evidence="7 8">
    <name type="scientific">Puccinia graminis f. sp. tritici</name>
    <dbReference type="NCBI Taxonomy" id="56615"/>
    <lineage>
        <taxon>Eukaryota</taxon>
        <taxon>Fungi</taxon>
        <taxon>Dikarya</taxon>
        <taxon>Basidiomycota</taxon>
        <taxon>Pucciniomycotina</taxon>
        <taxon>Pucciniomycetes</taxon>
        <taxon>Pucciniales</taxon>
        <taxon>Pucciniaceae</taxon>
        <taxon>Puccinia</taxon>
    </lineage>
</organism>
<dbReference type="GO" id="GO:0005524">
    <property type="term" value="F:ATP binding"/>
    <property type="evidence" value="ECO:0007669"/>
    <property type="project" value="UniProtKB-KW"/>
</dbReference>
<feature type="domain" description="Aminoacyl-tRNA synthetase class II (D/K/N)" evidence="6">
    <location>
        <begin position="2"/>
        <end position="111"/>
    </location>
</feature>
<keyword evidence="2" id="KW-0547">Nucleotide-binding</keyword>
<accession>A0A5B0PP26</accession>
<dbReference type="GO" id="GO:0006421">
    <property type="term" value="P:asparaginyl-tRNA aminoacylation"/>
    <property type="evidence" value="ECO:0007669"/>
    <property type="project" value="TreeGrafter"/>
</dbReference>
<evidence type="ECO:0000256" key="3">
    <source>
        <dbReference type="ARBA" id="ARBA00022840"/>
    </source>
</evidence>
<evidence type="ECO:0000256" key="2">
    <source>
        <dbReference type="ARBA" id="ARBA00022741"/>
    </source>
</evidence>
<dbReference type="Proteomes" id="UP000325313">
    <property type="component" value="Unassembled WGS sequence"/>
</dbReference>
<gene>
    <name evidence="7" type="primary">SLM5_2</name>
    <name evidence="7" type="ORF">PGTUg99_026380</name>
</gene>
<dbReference type="InterPro" id="IPR045864">
    <property type="entry name" value="aa-tRNA-synth_II/BPL/LPL"/>
</dbReference>
<evidence type="ECO:0000256" key="5">
    <source>
        <dbReference type="ARBA" id="ARBA00023146"/>
    </source>
</evidence>
<keyword evidence="4" id="KW-0648">Protein biosynthesis</keyword>
<dbReference type="EMBL" id="VDEP01000338">
    <property type="protein sequence ID" value="KAA1102328.1"/>
    <property type="molecule type" value="Genomic_DNA"/>
</dbReference>
<dbReference type="Pfam" id="PF00152">
    <property type="entry name" value="tRNA-synt_2"/>
    <property type="match status" value="1"/>
</dbReference>
<reference evidence="7 8" key="1">
    <citation type="submission" date="2019-05" db="EMBL/GenBank/DDBJ databases">
        <title>Emergence of the Ug99 lineage of the wheat stem rust pathogen through somatic hybridization.</title>
        <authorList>
            <person name="Li F."/>
            <person name="Upadhyaya N.M."/>
            <person name="Sperschneider J."/>
            <person name="Matny O."/>
            <person name="Nguyen-Phuc H."/>
            <person name="Mago R."/>
            <person name="Raley C."/>
            <person name="Miller M.E."/>
            <person name="Silverstein K.A.T."/>
            <person name="Henningsen E."/>
            <person name="Hirsch C.D."/>
            <person name="Visser B."/>
            <person name="Pretorius Z.A."/>
            <person name="Steffenson B.J."/>
            <person name="Schwessinger B."/>
            <person name="Dodds P.N."/>
            <person name="Figueroa M."/>
        </authorList>
    </citation>
    <scope>NUCLEOTIDE SEQUENCE [LARGE SCALE GENOMIC DNA]</scope>
    <source>
        <strain evidence="7 8">Ug99</strain>
    </source>
</reference>
<dbReference type="Gene3D" id="3.30.930.10">
    <property type="entry name" value="Bira Bifunctional Protein, Domain 2"/>
    <property type="match status" value="1"/>
</dbReference>
<evidence type="ECO:0000313" key="8">
    <source>
        <dbReference type="Proteomes" id="UP000325313"/>
    </source>
</evidence>
<evidence type="ECO:0000256" key="1">
    <source>
        <dbReference type="ARBA" id="ARBA00022598"/>
    </source>
</evidence>
<name>A0A5B0PP26_PUCGR</name>
<evidence type="ECO:0000313" key="7">
    <source>
        <dbReference type="EMBL" id="KAA1102328.1"/>
    </source>
</evidence>
<evidence type="ECO:0000256" key="4">
    <source>
        <dbReference type="ARBA" id="ARBA00022917"/>
    </source>
</evidence>
<evidence type="ECO:0000259" key="6">
    <source>
        <dbReference type="Pfam" id="PF00152"/>
    </source>
</evidence>
<dbReference type="GO" id="GO:0005739">
    <property type="term" value="C:mitochondrion"/>
    <property type="evidence" value="ECO:0007669"/>
    <property type="project" value="TreeGrafter"/>
</dbReference>
<dbReference type="SUPFAM" id="SSF55681">
    <property type="entry name" value="Class II aaRS and biotin synthetases"/>
    <property type="match status" value="1"/>
</dbReference>
<dbReference type="AlphaFoldDB" id="A0A5B0PP26"/>
<dbReference type="PANTHER" id="PTHR22594:SF34">
    <property type="entry name" value="ASPARAGINE--TRNA LIGASE, MITOCHONDRIAL-RELATED"/>
    <property type="match status" value="1"/>
</dbReference>
<protein>
    <submittedName>
        <fullName evidence="7">Asparaginyl-tRNA synthetase</fullName>
    </submittedName>
</protein>
<keyword evidence="1" id="KW-0436">Ligase</keyword>